<evidence type="ECO:0000256" key="1">
    <source>
        <dbReference type="SAM" id="MobiDB-lite"/>
    </source>
</evidence>
<accession>A0A8F5RC71</accession>
<protein>
    <submittedName>
        <fullName evidence="2">Capsid protein</fullName>
    </submittedName>
</protein>
<evidence type="ECO:0000313" key="2">
    <source>
        <dbReference type="EMBL" id="QXN75626.1"/>
    </source>
</evidence>
<feature type="region of interest" description="Disordered" evidence="1">
    <location>
        <begin position="1"/>
        <end position="39"/>
    </location>
</feature>
<reference evidence="2" key="1">
    <citation type="submission" date="2021-02" db="EMBL/GenBank/DDBJ databases">
        <title>Agricultural practices are the primary influencer of seasonal variation in a dryland aerobiome.</title>
        <authorList>
            <person name="Finn D.R."/>
            <person name="Maldonado J."/>
            <person name="Schmidlin K."/>
            <person name="Kraberger S."/>
            <person name="Fontenele R.S."/>
            <person name="Herckes P."/>
            <person name="Fraser M."/>
            <person name="Garcia-Pichel F."/>
            <person name="Varsani A."/>
        </authorList>
    </citation>
    <scope>NUCLEOTIDE SEQUENCE</scope>
    <source>
        <strain evidence="2">D1_712</strain>
    </source>
</reference>
<organism evidence="2">
    <name type="scientific">Genomoviridae sp</name>
    <dbReference type="NCBI Taxonomy" id="2202565"/>
    <lineage>
        <taxon>Viruses</taxon>
        <taxon>Monodnaviria</taxon>
        <taxon>Shotokuvirae</taxon>
        <taxon>Cressdnaviricota</taxon>
        <taxon>Repensiviricetes</taxon>
        <taxon>Geplafuvirales</taxon>
        <taxon>Genomoviridae</taxon>
    </lineage>
</organism>
<dbReference type="EMBL" id="MW678956">
    <property type="protein sequence ID" value="QXN75626.1"/>
    <property type="molecule type" value="Genomic_DNA"/>
</dbReference>
<proteinExistence type="predicted"/>
<name>A0A8F5RC71_9VIRU</name>
<sequence>MAYARRRRVRRKRAIGRRKRVGSRRAGQNRRRKYGGRRRPMSVRRVRAIATKPNHNLLLTRTSADMSSGDNAQVPIMSGQTYFLANMTYLEPNLGNQTVNTIDNDMRRKDQSIFFRGWRDRLQIQVSQPVTWRRIVFWSHARIQLALPHRIPDPLHGGDLFYYARNGARWDPAVTHAILAQELWQGTEDYDFVEHTRPVTPLNPRNLSVVSDRKVAINPQVNVDPSLGASGNIRSFKRWYPVNRQITYDQHERGNEIVKSVIDDNGYSVRSPNSPGNLYCMDIFDTGQYLPEESQTQIGRLMQESNVYWRER</sequence>